<feature type="transmembrane region" description="Helical" evidence="1">
    <location>
        <begin position="125"/>
        <end position="146"/>
    </location>
</feature>
<protein>
    <recommendedName>
        <fullName evidence="4">Permease</fullName>
    </recommendedName>
</protein>
<sequence length="312" mass="34192">MGTVRASACLLADHGNGGIQLEFILEILEHSLEDTWAMLPLLFAAYLVIEWFERRPGDDSPMFYALQKYGPLVGALIGLIPQCGFSILAGMLFMQGNITLGTMIAVFVATSDEAIPILLSHPDLYGSLVLILILKFIVAVLAGYLTDRLFPQSIQRFEDLPEEEQEEELEKDTATAGACPCCYPDIPIWKSALLRTLKIYAWVFAVTVLFTALVHWVGEETLAGFLLTGSWFQPLLAALFGFIPNCAATVVLTELFEFGTLSFGSLFAGLVSNAGLGPLVLIQYHAPWKTVLRVFLILLITGTVSGMLLQLL</sequence>
<feature type="transmembrane region" description="Helical" evidence="1">
    <location>
        <begin position="199"/>
        <end position="218"/>
    </location>
</feature>
<dbReference type="Pfam" id="PF11449">
    <property type="entry name" value="ArsP_2"/>
    <property type="match status" value="2"/>
</dbReference>
<dbReference type="Proteomes" id="UP000069771">
    <property type="component" value="Chromosome"/>
</dbReference>
<dbReference type="RefSeq" id="WP_290451955.1">
    <property type="nucleotide sequence ID" value="NZ_CAOOMC010000033.1"/>
</dbReference>
<feature type="transmembrane region" description="Helical" evidence="1">
    <location>
        <begin position="230"/>
        <end position="252"/>
    </location>
</feature>
<keyword evidence="1" id="KW-0812">Transmembrane</keyword>
<proteinExistence type="predicted"/>
<organism evidence="2 3">
    <name type="scientific">Faecalibaculum rodentium</name>
    <dbReference type="NCBI Taxonomy" id="1702221"/>
    <lineage>
        <taxon>Bacteria</taxon>
        <taxon>Bacillati</taxon>
        <taxon>Bacillota</taxon>
        <taxon>Erysipelotrichia</taxon>
        <taxon>Erysipelotrichales</taxon>
        <taxon>Erysipelotrichaceae</taxon>
        <taxon>Faecalibaculum</taxon>
    </lineage>
</organism>
<dbReference type="PATRIC" id="fig|1702221.3.peg.1286"/>
<dbReference type="KEGG" id="fro:AALO17_13340"/>
<feature type="transmembrane region" description="Helical" evidence="1">
    <location>
        <begin position="290"/>
        <end position="309"/>
    </location>
</feature>
<keyword evidence="1" id="KW-0472">Membrane</keyword>
<feature type="transmembrane region" description="Helical" evidence="1">
    <location>
        <begin position="72"/>
        <end position="93"/>
    </location>
</feature>
<keyword evidence="3" id="KW-1185">Reference proteome</keyword>
<evidence type="ECO:0000313" key="2">
    <source>
        <dbReference type="EMBL" id="AMK54468.1"/>
    </source>
</evidence>
<evidence type="ECO:0000313" key="3">
    <source>
        <dbReference type="Proteomes" id="UP000069771"/>
    </source>
</evidence>
<reference evidence="2 3" key="1">
    <citation type="journal article" date="2016" name="Gut Pathog.">
        <title>Whole genome sequencing of "Faecalibaculum rodentium" ALO17, isolated from C57BL/6J laboratory mouse feces.</title>
        <authorList>
            <person name="Lim S."/>
            <person name="Chang D.H."/>
            <person name="Ahn S."/>
            <person name="Kim B.C."/>
        </authorList>
    </citation>
    <scope>NUCLEOTIDE SEQUENCE [LARGE SCALE GENOMIC DNA]</scope>
    <source>
        <strain evidence="2 3">Alo17</strain>
    </source>
</reference>
<gene>
    <name evidence="2" type="ORF">AALO17_13340</name>
</gene>
<keyword evidence="1" id="KW-1133">Transmembrane helix</keyword>
<dbReference type="STRING" id="1702221.AALO17_13340"/>
<dbReference type="EMBL" id="CP011391">
    <property type="protein sequence ID" value="AMK54468.1"/>
    <property type="molecule type" value="Genomic_DNA"/>
</dbReference>
<dbReference type="AlphaFoldDB" id="A0A140DUZ1"/>
<accession>A0A140DUZ1</accession>
<feature type="transmembrane region" description="Helical" evidence="1">
    <location>
        <begin position="264"/>
        <end position="284"/>
    </location>
</feature>
<evidence type="ECO:0000256" key="1">
    <source>
        <dbReference type="SAM" id="Phobius"/>
    </source>
</evidence>
<dbReference type="InterPro" id="IPR021552">
    <property type="entry name" value="ArsP_2"/>
</dbReference>
<dbReference type="NCBIfam" id="NF037962">
    <property type="entry name" value="arsenic_eff"/>
    <property type="match status" value="1"/>
</dbReference>
<name>A0A140DUZ1_9FIRM</name>
<evidence type="ECO:0008006" key="4">
    <source>
        <dbReference type="Google" id="ProtNLM"/>
    </source>
</evidence>